<gene>
    <name evidence="1" type="ORF">KC19_VG087900</name>
</gene>
<dbReference type="Proteomes" id="UP000822688">
    <property type="component" value="Chromosome V"/>
</dbReference>
<keyword evidence="2" id="KW-1185">Reference proteome</keyword>
<proteinExistence type="predicted"/>
<protein>
    <submittedName>
        <fullName evidence="1">Uncharacterized protein</fullName>
    </submittedName>
</protein>
<organism evidence="1 2">
    <name type="scientific">Ceratodon purpureus</name>
    <name type="common">Fire moss</name>
    <name type="synonym">Dicranum purpureum</name>
    <dbReference type="NCBI Taxonomy" id="3225"/>
    <lineage>
        <taxon>Eukaryota</taxon>
        <taxon>Viridiplantae</taxon>
        <taxon>Streptophyta</taxon>
        <taxon>Embryophyta</taxon>
        <taxon>Bryophyta</taxon>
        <taxon>Bryophytina</taxon>
        <taxon>Bryopsida</taxon>
        <taxon>Dicranidae</taxon>
        <taxon>Pseudoditrichales</taxon>
        <taxon>Ditrichaceae</taxon>
        <taxon>Ceratodon</taxon>
    </lineage>
</organism>
<dbReference type="AlphaFoldDB" id="A0A8T0HNX4"/>
<dbReference type="EMBL" id="CM026426">
    <property type="protein sequence ID" value="KAG0572353.1"/>
    <property type="molecule type" value="Genomic_DNA"/>
</dbReference>
<evidence type="ECO:0000313" key="2">
    <source>
        <dbReference type="Proteomes" id="UP000822688"/>
    </source>
</evidence>
<reference evidence="1" key="1">
    <citation type="submission" date="2020-06" db="EMBL/GenBank/DDBJ databases">
        <title>WGS assembly of Ceratodon purpureus strain R40.</title>
        <authorList>
            <person name="Carey S.B."/>
            <person name="Jenkins J."/>
            <person name="Shu S."/>
            <person name="Lovell J.T."/>
            <person name="Sreedasyam A."/>
            <person name="Maumus F."/>
            <person name="Tiley G.P."/>
            <person name="Fernandez-Pozo N."/>
            <person name="Barry K."/>
            <person name="Chen C."/>
            <person name="Wang M."/>
            <person name="Lipzen A."/>
            <person name="Daum C."/>
            <person name="Saski C.A."/>
            <person name="Payton A.C."/>
            <person name="Mcbreen J.C."/>
            <person name="Conrad R.E."/>
            <person name="Kollar L.M."/>
            <person name="Olsson S."/>
            <person name="Huttunen S."/>
            <person name="Landis J.B."/>
            <person name="Wickett N.J."/>
            <person name="Johnson M.G."/>
            <person name="Rensing S.A."/>
            <person name="Grimwood J."/>
            <person name="Schmutz J."/>
            <person name="Mcdaniel S.F."/>
        </authorList>
    </citation>
    <scope>NUCLEOTIDE SEQUENCE</scope>
    <source>
        <strain evidence="1">R40</strain>
    </source>
</reference>
<accession>A0A8T0HNX4</accession>
<sequence length="83" mass="9471">MQSDSAIGTLLLLILKLDLYEEILRPLQILHPTKSADKLSSSTLLSEDDEEELSNREQVNLCCGYRSCNEIPILQLYYICHIC</sequence>
<comment type="caution">
    <text evidence="1">The sequence shown here is derived from an EMBL/GenBank/DDBJ whole genome shotgun (WGS) entry which is preliminary data.</text>
</comment>
<evidence type="ECO:0000313" key="1">
    <source>
        <dbReference type="EMBL" id="KAG0572353.1"/>
    </source>
</evidence>
<name>A0A8T0HNX4_CERPU</name>